<gene>
    <name evidence="1" type="ORF">S12H4_24338</name>
</gene>
<accession>X1TAK4</accession>
<proteinExistence type="predicted"/>
<comment type="caution">
    <text evidence="1">The sequence shown here is derived from an EMBL/GenBank/DDBJ whole genome shotgun (WGS) entry which is preliminary data.</text>
</comment>
<reference evidence="1" key="1">
    <citation type="journal article" date="2014" name="Front. Microbiol.">
        <title>High frequency of phylogenetically diverse reductive dehalogenase-homologous genes in deep subseafloor sedimentary metagenomes.</title>
        <authorList>
            <person name="Kawai M."/>
            <person name="Futagami T."/>
            <person name="Toyoda A."/>
            <person name="Takaki Y."/>
            <person name="Nishi S."/>
            <person name="Hori S."/>
            <person name="Arai W."/>
            <person name="Tsubouchi T."/>
            <person name="Morono Y."/>
            <person name="Uchiyama I."/>
            <person name="Ito T."/>
            <person name="Fujiyama A."/>
            <person name="Inagaki F."/>
            <person name="Takami H."/>
        </authorList>
    </citation>
    <scope>NUCLEOTIDE SEQUENCE</scope>
    <source>
        <strain evidence="1">Expedition CK06-06</strain>
    </source>
</reference>
<dbReference type="EMBL" id="BARW01013179">
    <property type="protein sequence ID" value="GAI77029.1"/>
    <property type="molecule type" value="Genomic_DNA"/>
</dbReference>
<evidence type="ECO:0000313" key="1">
    <source>
        <dbReference type="EMBL" id="GAI77029.1"/>
    </source>
</evidence>
<sequence>QHDFSMYLGLTGLHSGGQRLIIPNRLVSKLGFWLRKRDSPDGTISMEIYRKSDEALLISKLWGNAVDRDT</sequence>
<protein>
    <submittedName>
        <fullName evidence="1">Uncharacterized protein</fullName>
    </submittedName>
</protein>
<feature type="non-terminal residue" evidence="1">
    <location>
        <position position="1"/>
    </location>
</feature>
<organism evidence="1">
    <name type="scientific">marine sediment metagenome</name>
    <dbReference type="NCBI Taxonomy" id="412755"/>
    <lineage>
        <taxon>unclassified sequences</taxon>
        <taxon>metagenomes</taxon>
        <taxon>ecological metagenomes</taxon>
    </lineage>
</organism>
<name>X1TAK4_9ZZZZ</name>
<dbReference type="AlphaFoldDB" id="X1TAK4"/>